<accession>A0ABP7V2P7</accession>
<evidence type="ECO:0000313" key="1">
    <source>
        <dbReference type="EMBL" id="GAA4058187.1"/>
    </source>
</evidence>
<reference evidence="2" key="1">
    <citation type="journal article" date="2019" name="Int. J. Syst. Evol. Microbiol.">
        <title>The Global Catalogue of Microorganisms (GCM) 10K type strain sequencing project: providing services to taxonomists for standard genome sequencing and annotation.</title>
        <authorList>
            <consortium name="The Broad Institute Genomics Platform"/>
            <consortium name="The Broad Institute Genome Sequencing Center for Infectious Disease"/>
            <person name="Wu L."/>
            <person name="Ma J."/>
        </authorList>
    </citation>
    <scope>NUCLEOTIDE SEQUENCE [LARGE SCALE GENOMIC DNA]</scope>
    <source>
        <strain evidence="2">JCM 17068</strain>
    </source>
</reference>
<protein>
    <submittedName>
        <fullName evidence="1">IPExxxVDY family protein</fullName>
    </submittedName>
</protein>
<name>A0ABP7V2P7_9FLAO</name>
<proteinExistence type="predicted"/>
<evidence type="ECO:0000313" key="2">
    <source>
        <dbReference type="Proteomes" id="UP001500426"/>
    </source>
</evidence>
<dbReference type="NCBIfam" id="NF033205">
    <property type="entry name" value="IPExxxVDY"/>
    <property type="match status" value="1"/>
</dbReference>
<organism evidence="1 2">
    <name type="scientific">Flavobacterium chungnamense</name>
    <dbReference type="NCBI Taxonomy" id="706182"/>
    <lineage>
        <taxon>Bacteria</taxon>
        <taxon>Pseudomonadati</taxon>
        <taxon>Bacteroidota</taxon>
        <taxon>Flavobacteriia</taxon>
        <taxon>Flavobacteriales</taxon>
        <taxon>Flavobacteriaceae</taxon>
        <taxon>Flavobacterium</taxon>
    </lineage>
</organism>
<gene>
    <name evidence="1" type="ORF">GCM10022388_26340</name>
</gene>
<dbReference type="Proteomes" id="UP001500426">
    <property type="component" value="Unassembled WGS sequence"/>
</dbReference>
<dbReference type="EMBL" id="BAABCS010000021">
    <property type="protein sequence ID" value="GAA4058187.1"/>
    <property type="molecule type" value="Genomic_DNA"/>
</dbReference>
<dbReference type="RefSeq" id="WP_345095381.1">
    <property type="nucleotide sequence ID" value="NZ_BAABCS010000021.1"/>
</dbReference>
<sequence>MGNLKLSIEEFEEDDFFIIAIHTSLEDYRLAYFLNLNLEIFLSKNKNDIESQVKEGKTSFARFTFEDKEKFIKWDLVQNKNEIEIVENINQQDLFSGFKNKFSASAFLLPEYKKVDYFLKIENAEKEIEIDTIVSKINSIESVKMVYAIDSENIKSKNNLIF</sequence>
<keyword evidence="2" id="KW-1185">Reference proteome</keyword>
<comment type="caution">
    <text evidence="1">The sequence shown here is derived from an EMBL/GenBank/DDBJ whole genome shotgun (WGS) entry which is preliminary data.</text>
</comment>
<dbReference type="InterPro" id="IPR047690">
    <property type="entry name" value="IPExxxVDY_fam"/>
</dbReference>